<evidence type="ECO:0000313" key="2">
    <source>
        <dbReference type="Proteomes" id="UP001176961"/>
    </source>
</evidence>
<dbReference type="EMBL" id="CATQJL010000001">
    <property type="protein sequence ID" value="CAJ0590018.1"/>
    <property type="molecule type" value="Genomic_DNA"/>
</dbReference>
<name>A0AA36GGD8_CYLNA</name>
<sequence>MIVNVCASSISREPIFHTTYYTTYYYTEKRSPFSSTKSSDVRELKEPLIAKTPLSEKLKTKWQKLMGKLRMLIAMKFAKFS</sequence>
<evidence type="ECO:0000313" key="1">
    <source>
        <dbReference type="EMBL" id="CAJ0590018.1"/>
    </source>
</evidence>
<gene>
    <name evidence="1" type="ORF">CYNAS_LOCUS2001</name>
</gene>
<dbReference type="Proteomes" id="UP001176961">
    <property type="component" value="Unassembled WGS sequence"/>
</dbReference>
<accession>A0AA36GGD8</accession>
<reference evidence="1" key="1">
    <citation type="submission" date="2023-07" db="EMBL/GenBank/DDBJ databases">
        <authorList>
            <consortium name="CYATHOMIX"/>
        </authorList>
    </citation>
    <scope>NUCLEOTIDE SEQUENCE</scope>
    <source>
        <strain evidence="1">N/A</strain>
    </source>
</reference>
<keyword evidence="2" id="KW-1185">Reference proteome</keyword>
<organism evidence="1 2">
    <name type="scientific">Cylicocyclus nassatus</name>
    <name type="common">Nematode worm</name>
    <dbReference type="NCBI Taxonomy" id="53992"/>
    <lineage>
        <taxon>Eukaryota</taxon>
        <taxon>Metazoa</taxon>
        <taxon>Ecdysozoa</taxon>
        <taxon>Nematoda</taxon>
        <taxon>Chromadorea</taxon>
        <taxon>Rhabditida</taxon>
        <taxon>Rhabditina</taxon>
        <taxon>Rhabditomorpha</taxon>
        <taxon>Strongyloidea</taxon>
        <taxon>Strongylidae</taxon>
        <taxon>Cylicocyclus</taxon>
    </lineage>
</organism>
<proteinExistence type="predicted"/>
<comment type="caution">
    <text evidence="1">The sequence shown here is derived from an EMBL/GenBank/DDBJ whole genome shotgun (WGS) entry which is preliminary data.</text>
</comment>
<protein>
    <submittedName>
        <fullName evidence="1">Uncharacterized protein</fullName>
    </submittedName>
</protein>
<dbReference type="AlphaFoldDB" id="A0AA36GGD8"/>